<dbReference type="InterPro" id="IPR027417">
    <property type="entry name" value="P-loop_NTPase"/>
</dbReference>
<dbReference type="GO" id="GO:0009244">
    <property type="term" value="P:lipopolysaccharide core region biosynthetic process"/>
    <property type="evidence" value="ECO:0007669"/>
    <property type="project" value="TreeGrafter"/>
</dbReference>
<dbReference type="EMBL" id="NDXW01000001">
    <property type="protein sequence ID" value="RDH44343.1"/>
    <property type="molecule type" value="Genomic_DNA"/>
</dbReference>
<gene>
    <name evidence="13" type="primary">lpxK</name>
    <name evidence="14" type="ORF">B9G39_13320</name>
</gene>
<protein>
    <recommendedName>
        <fullName evidence="4 13">Tetraacyldisaccharide 4'-kinase</fullName>
        <ecNumber evidence="3 13">2.7.1.130</ecNumber>
    </recommendedName>
    <alternativeName>
        <fullName evidence="12 13">Lipid A 4'-kinase</fullName>
    </alternativeName>
</protein>
<dbReference type="Proteomes" id="UP000257039">
    <property type="component" value="Unassembled WGS sequence"/>
</dbReference>
<dbReference type="GO" id="GO:0005886">
    <property type="term" value="C:plasma membrane"/>
    <property type="evidence" value="ECO:0007669"/>
    <property type="project" value="TreeGrafter"/>
</dbReference>
<evidence type="ECO:0000313" key="14">
    <source>
        <dbReference type="EMBL" id="RDH44343.1"/>
    </source>
</evidence>
<evidence type="ECO:0000256" key="8">
    <source>
        <dbReference type="ARBA" id="ARBA00022741"/>
    </source>
</evidence>
<dbReference type="UniPathway" id="UPA00359">
    <property type="reaction ID" value="UER00482"/>
</dbReference>
<dbReference type="PANTHER" id="PTHR42724:SF1">
    <property type="entry name" value="TETRAACYLDISACCHARIDE 4'-KINASE, MITOCHONDRIAL-RELATED"/>
    <property type="match status" value="1"/>
</dbReference>
<sequence length="331" mass="37087">MSIKQCITQAWYQGSKWLYPLYPLSYLFKCIARQRRKRFLSLPPPALSKPVIVVGNITVGGTGKTPVVAAIVQQLQKQGLQVGIISRGYGGNATQYPLDVNDQIDPLLCGDEPLMLRQITKVPVVVAPYRYQAAQYLIQQYAVDIIVADDGLQHYRLPRDIEVVVIDGQRGMGNGHCLPMGPLREPVERLHSVDFVICNGAYQPKSNLPVTVFEMQLNPVKLYNLKTGEAYDVHHWQGKTVEAVAGIGNPHRFFETLDNLGIKPRKHVFADHHQYKVEDLAFNSDHPIIMTTKDAVKCSAFASERCWCLVVEAELPETFWTSFLAKTASLA</sequence>
<keyword evidence="11 13" id="KW-0443">Lipid metabolism</keyword>
<comment type="similarity">
    <text evidence="13">Belongs to the LpxK family.</text>
</comment>
<dbReference type="GO" id="GO:0009245">
    <property type="term" value="P:lipid A biosynthetic process"/>
    <property type="evidence" value="ECO:0007669"/>
    <property type="project" value="UniProtKB-UniRule"/>
</dbReference>
<keyword evidence="6 13" id="KW-0441">Lipid A biosynthesis</keyword>
<evidence type="ECO:0000256" key="1">
    <source>
        <dbReference type="ARBA" id="ARBA00002274"/>
    </source>
</evidence>
<evidence type="ECO:0000256" key="9">
    <source>
        <dbReference type="ARBA" id="ARBA00022777"/>
    </source>
</evidence>
<dbReference type="HAMAP" id="MF_00409">
    <property type="entry name" value="LpxK"/>
    <property type="match status" value="1"/>
</dbReference>
<proteinExistence type="inferred from homology"/>
<keyword evidence="15" id="KW-1185">Reference proteome</keyword>
<evidence type="ECO:0000256" key="6">
    <source>
        <dbReference type="ARBA" id="ARBA00022556"/>
    </source>
</evidence>
<name>A0A4P9VLY5_9GAMM</name>
<keyword evidence="8 13" id="KW-0547">Nucleotide-binding</keyword>
<evidence type="ECO:0000256" key="4">
    <source>
        <dbReference type="ARBA" id="ARBA00016436"/>
    </source>
</evidence>
<dbReference type="NCBIfam" id="TIGR00682">
    <property type="entry name" value="lpxK"/>
    <property type="match status" value="1"/>
</dbReference>
<dbReference type="GO" id="GO:0009029">
    <property type="term" value="F:lipid-A 4'-kinase activity"/>
    <property type="evidence" value="ECO:0007669"/>
    <property type="project" value="UniProtKB-UniRule"/>
</dbReference>
<evidence type="ECO:0000256" key="10">
    <source>
        <dbReference type="ARBA" id="ARBA00022840"/>
    </source>
</evidence>
<dbReference type="RefSeq" id="WP_094787517.1">
    <property type="nucleotide sequence ID" value="NZ_NDXW01000001.1"/>
</dbReference>
<dbReference type="PANTHER" id="PTHR42724">
    <property type="entry name" value="TETRAACYLDISACCHARIDE 4'-KINASE"/>
    <property type="match status" value="1"/>
</dbReference>
<dbReference type="GO" id="GO:0005524">
    <property type="term" value="F:ATP binding"/>
    <property type="evidence" value="ECO:0007669"/>
    <property type="project" value="UniProtKB-UniRule"/>
</dbReference>
<reference evidence="14 15" key="1">
    <citation type="submission" date="2017-04" db="EMBL/GenBank/DDBJ databases">
        <title>Draft genome sequence of Zooshikella ganghwensis VG4 isolated from Red Sea sediments.</title>
        <authorList>
            <person name="Rehman Z."/>
            <person name="Alam I."/>
            <person name="Kamau A."/>
            <person name="Bajic V."/>
            <person name="Leiknes T."/>
        </authorList>
    </citation>
    <scope>NUCLEOTIDE SEQUENCE [LARGE SCALE GENOMIC DNA]</scope>
    <source>
        <strain evidence="14 15">VG4</strain>
    </source>
</reference>
<comment type="function">
    <text evidence="1 13">Transfers the gamma-phosphate of ATP to the 4'-position of a tetraacyldisaccharide 1-phosphate intermediate (termed DS-1-P) to form tetraacyldisaccharide 1,4'-bis-phosphate (lipid IVA).</text>
</comment>
<evidence type="ECO:0000313" key="15">
    <source>
        <dbReference type="Proteomes" id="UP000257039"/>
    </source>
</evidence>
<dbReference type="SUPFAM" id="SSF52540">
    <property type="entry name" value="P-loop containing nucleoside triphosphate hydrolases"/>
    <property type="match status" value="1"/>
</dbReference>
<evidence type="ECO:0000256" key="12">
    <source>
        <dbReference type="ARBA" id="ARBA00029757"/>
    </source>
</evidence>
<dbReference type="Pfam" id="PF02606">
    <property type="entry name" value="LpxK"/>
    <property type="match status" value="1"/>
</dbReference>
<keyword evidence="5 13" id="KW-0444">Lipid biosynthesis</keyword>
<evidence type="ECO:0000256" key="7">
    <source>
        <dbReference type="ARBA" id="ARBA00022679"/>
    </source>
</evidence>
<evidence type="ECO:0000256" key="2">
    <source>
        <dbReference type="ARBA" id="ARBA00004870"/>
    </source>
</evidence>
<evidence type="ECO:0000256" key="11">
    <source>
        <dbReference type="ARBA" id="ARBA00023098"/>
    </source>
</evidence>
<comment type="pathway">
    <text evidence="2 13">Glycolipid biosynthesis; lipid IV(A) biosynthesis; lipid IV(A) from (3R)-3-hydroxytetradecanoyl-[acyl-carrier-protein] and UDP-N-acetyl-alpha-D-glucosamine: step 6/6.</text>
</comment>
<keyword evidence="9 13" id="KW-0418">Kinase</keyword>
<evidence type="ECO:0000256" key="3">
    <source>
        <dbReference type="ARBA" id="ARBA00012071"/>
    </source>
</evidence>
<comment type="catalytic activity">
    <reaction evidence="13">
        <text>a lipid A disaccharide + ATP = a lipid IVA + ADP + H(+)</text>
        <dbReference type="Rhea" id="RHEA:67840"/>
        <dbReference type="ChEBI" id="CHEBI:15378"/>
        <dbReference type="ChEBI" id="CHEBI:30616"/>
        <dbReference type="ChEBI" id="CHEBI:176343"/>
        <dbReference type="ChEBI" id="CHEBI:176425"/>
        <dbReference type="ChEBI" id="CHEBI:456216"/>
        <dbReference type="EC" id="2.7.1.130"/>
    </reaction>
</comment>
<dbReference type="EC" id="2.7.1.130" evidence="3 13"/>
<feature type="binding site" evidence="13">
    <location>
        <begin position="58"/>
        <end position="65"/>
    </location>
    <ligand>
        <name>ATP</name>
        <dbReference type="ChEBI" id="CHEBI:30616"/>
    </ligand>
</feature>
<organism evidence="14 15">
    <name type="scientific">Zooshikella ganghwensis</name>
    <dbReference type="NCBI Taxonomy" id="202772"/>
    <lineage>
        <taxon>Bacteria</taxon>
        <taxon>Pseudomonadati</taxon>
        <taxon>Pseudomonadota</taxon>
        <taxon>Gammaproteobacteria</taxon>
        <taxon>Oceanospirillales</taxon>
        <taxon>Zooshikellaceae</taxon>
        <taxon>Zooshikella</taxon>
    </lineage>
</organism>
<dbReference type="InterPro" id="IPR003758">
    <property type="entry name" value="LpxK"/>
</dbReference>
<dbReference type="AlphaFoldDB" id="A0A4P9VLY5"/>
<comment type="caution">
    <text evidence="14">The sequence shown here is derived from an EMBL/GenBank/DDBJ whole genome shotgun (WGS) entry which is preliminary data.</text>
</comment>
<accession>A0A4P9VLY5</accession>
<evidence type="ECO:0000256" key="5">
    <source>
        <dbReference type="ARBA" id="ARBA00022516"/>
    </source>
</evidence>
<evidence type="ECO:0000256" key="13">
    <source>
        <dbReference type="HAMAP-Rule" id="MF_00409"/>
    </source>
</evidence>
<keyword evidence="10 13" id="KW-0067">ATP-binding</keyword>
<keyword evidence="7 13" id="KW-0808">Transferase</keyword>